<dbReference type="Proteomes" id="UP000829196">
    <property type="component" value="Unassembled WGS sequence"/>
</dbReference>
<accession>A0A8T3AQV4</accession>
<keyword evidence="3" id="KW-1185">Reference proteome</keyword>
<proteinExistence type="predicted"/>
<organism evidence="2 3">
    <name type="scientific">Dendrobium nobile</name>
    <name type="common">Orchid</name>
    <dbReference type="NCBI Taxonomy" id="94219"/>
    <lineage>
        <taxon>Eukaryota</taxon>
        <taxon>Viridiplantae</taxon>
        <taxon>Streptophyta</taxon>
        <taxon>Embryophyta</taxon>
        <taxon>Tracheophyta</taxon>
        <taxon>Spermatophyta</taxon>
        <taxon>Magnoliopsida</taxon>
        <taxon>Liliopsida</taxon>
        <taxon>Asparagales</taxon>
        <taxon>Orchidaceae</taxon>
        <taxon>Epidendroideae</taxon>
        <taxon>Malaxideae</taxon>
        <taxon>Dendrobiinae</taxon>
        <taxon>Dendrobium</taxon>
    </lineage>
</organism>
<gene>
    <name evidence="2" type="ORF">KFK09_019916</name>
</gene>
<feature type="transmembrane region" description="Helical" evidence="1">
    <location>
        <begin position="20"/>
        <end position="41"/>
    </location>
</feature>
<dbReference type="AlphaFoldDB" id="A0A8T3AQV4"/>
<keyword evidence="1" id="KW-0472">Membrane</keyword>
<sequence length="49" mass="5314">MISIARSNRSVSLQGGILSVWSSLSSVLSILFNLVGLLRICSKFLSNFV</sequence>
<protein>
    <submittedName>
        <fullName evidence="2">Uncharacterized protein</fullName>
    </submittedName>
</protein>
<keyword evidence="1" id="KW-0812">Transmembrane</keyword>
<keyword evidence="1" id="KW-1133">Transmembrane helix</keyword>
<evidence type="ECO:0000313" key="2">
    <source>
        <dbReference type="EMBL" id="KAI0499016.1"/>
    </source>
</evidence>
<evidence type="ECO:0000256" key="1">
    <source>
        <dbReference type="SAM" id="Phobius"/>
    </source>
</evidence>
<comment type="caution">
    <text evidence="2">The sequence shown here is derived from an EMBL/GenBank/DDBJ whole genome shotgun (WGS) entry which is preliminary data.</text>
</comment>
<name>A0A8T3AQV4_DENNO</name>
<evidence type="ECO:0000313" key="3">
    <source>
        <dbReference type="Proteomes" id="UP000829196"/>
    </source>
</evidence>
<dbReference type="SMR" id="A0A8T3AQV4"/>
<dbReference type="EMBL" id="JAGYWB010000014">
    <property type="protein sequence ID" value="KAI0499016.1"/>
    <property type="molecule type" value="Genomic_DNA"/>
</dbReference>
<reference evidence="2" key="1">
    <citation type="journal article" date="2022" name="Front. Genet.">
        <title>Chromosome-Scale Assembly of the Dendrobium nobile Genome Provides Insights Into the Molecular Mechanism of the Biosynthesis of the Medicinal Active Ingredient of Dendrobium.</title>
        <authorList>
            <person name="Xu Q."/>
            <person name="Niu S.-C."/>
            <person name="Li K.-L."/>
            <person name="Zheng P.-J."/>
            <person name="Zhang X.-J."/>
            <person name="Jia Y."/>
            <person name="Liu Y."/>
            <person name="Niu Y.-X."/>
            <person name="Yu L.-H."/>
            <person name="Chen D.-F."/>
            <person name="Zhang G.-Q."/>
        </authorList>
    </citation>
    <scope>NUCLEOTIDE SEQUENCE</scope>
    <source>
        <tissue evidence="2">Leaf</tissue>
    </source>
</reference>